<dbReference type="Pfam" id="PF13193">
    <property type="entry name" value="AMP-binding_C"/>
    <property type="match status" value="1"/>
</dbReference>
<feature type="domain" description="AMP-dependent synthetase/ligase" evidence="3">
    <location>
        <begin position="8"/>
        <end position="351"/>
    </location>
</feature>
<evidence type="ECO:0000256" key="1">
    <source>
        <dbReference type="ARBA" id="ARBA00006432"/>
    </source>
</evidence>
<dbReference type="PROSITE" id="PS00455">
    <property type="entry name" value="AMP_BINDING"/>
    <property type="match status" value="1"/>
</dbReference>
<dbReference type="GO" id="GO:0006631">
    <property type="term" value="P:fatty acid metabolic process"/>
    <property type="evidence" value="ECO:0007669"/>
    <property type="project" value="TreeGrafter"/>
</dbReference>
<dbReference type="PANTHER" id="PTHR43201">
    <property type="entry name" value="ACYL-COA SYNTHETASE"/>
    <property type="match status" value="1"/>
</dbReference>
<evidence type="ECO:0000313" key="5">
    <source>
        <dbReference type="EMBL" id="TCK18178.1"/>
    </source>
</evidence>
<keyword evidence="6" id="KW-1185">Reference proteome</keyword>
<dbReference type="InterPro" id="IPR042099">
    <property type="entry name" value="ANL_N_sf"/>
</dbReference>
<comment type="similarity">
    <text evidence="1">Belongs to the ATP-dependent AMP-binding enzyme family.</text>
</comment>
<dbReference type="Pfam" id="PF00501">
    <property type="entry name" value="AMP-binding"/>
    <property type="match status" value="1"/>
</dbReference>
<protein>
    <submittedName>
        <fullName evidence="5">Long-chain acyl-CoA synthetase</fullName>
    </submittedName>
</protein>
<evidence type="ECO:0000259" key="3">
    <source>
        <dbReference type="Pfam" id="PF00501"/>
    </source>
</evidence>
<reference evidence="5 6" key="1">
    <citation type="submission" date="2019-03" db="EMBL/GenBank/DDBJ databases">
        <title>Genomic Encyclopedia of Type Strains, Phase IV (KMG-IV): sequencing the most valuable type-strain genomes for metagenomic binning, comparative biology and taxonomic classification.</title>
        <authorList>
            <person name="Goeker M."/>
        </authorList>
    </citation>
    <scope>NUCLEOTIDE SEQUENCE [LARGE SCALE GENOMIC DNA]</scope>
    <source>
        <strain evidence="5 6">DSM 19610</strain>
    </source>
</reference>
<dbReference type="InterPro" id="IPR025110">
    <property type="entry name" value="AMP-bd_C"/>
</dbReference>
<name>A0A4R1HA33_9GAMM</name>
<accession>A0A4R1HA33</accession>
<dbReference type="SUPFAM" id="SSF56801">
    <property type="entry name" value="Acetyl-CoA synthetase-like"/>
    <property type="match status" value="1"/>
</dbReference>
<dbReference type="Proteomes" id="UP000295707">
    <property type="component" value="Unassembled WGS sequence"/>
</dbReference>
<dbReference type="AlphaFoldDB" id="A0A4R1HA33"/>
<dbReference type="InterPro" id="IPR020845">
    <property type="entry name" value="AMP-binding_CS"/>
</dbReference>
<comment type="caution">
    <text evidence="5">The sequence shown here is derived from an EMBL/GenBank/DDBJ whole genome shotgun (WGS) entry which is preliminary data.</text>
</comment>
<dbReference type="Gene3D" id="3.30.300.30">
    <property type="match status" value="1"/>
</dbReference>
<dbReference type="OrthoDB" id="9803968at2"/>
<gene>
    <name evidence="5" type="ORF">DFR30_1449</name>
</gene>
<evidence type="ECO:0000256" key="2">
    <source>
        <dbReference type="ARBA" id="ARBA00022598"/>
    </source>
</evidence>
<evidence type="ECO:0000313" key="6">
    <source>
        <dbReference type="Proteomes" id="UP000295707"/>
    </source>
</evidence>
<dbReference type="EMBL" id="SMFX01000001">
    <property type="protein sequence ID" value="TCK18178.1"/>
    <property type="molecule type" value="Genomic_DNA"/>
</dbReference>
<dbReference type="InterPro" id="IPR045851">
    <property type="entry name" value="AMP-bd_C_sf"/>
</dbReference>
<organism evidence="5 6">
    <name type="scientific">Thiogranum longum</name>
    <dbReference type="NCBI Taxonomy" id="1537524"/>
    <lineage>
        <taxon>Bacteria</taxon>
        <taxon>Pseudomonadati</taxon>
        <taxon>Pseudomonadota</taxon>
        <taxon>Gammaproteobacteria</taxon>
        <taxon>Chromatiales</taxon>
        <taxon>Ectothiorhodospiraceae</taxon>
        <taxon>Thiogranum</taxon>
    </lineage>
</organism>
<sequence>MLYQMLADTVQRLPSNTFMEWGENTLSFQDFRHAVDRFSATLAESGVRSGDAVILLLPNGPEFATGVFAIAKLGAIAVPLNTAFQDKELQFYLQDSRARTLVTTTDILDSHNDLIDESRDCQVITEIPVSAEPTAGEQRQPLKGPVLYQYSSGSTGTPKRVIRSQEQLVHEANNFTATVNISSSDRILTVVPLFHAHGFGNCLLAAARTGATMVVLPAFKRKSALNTLADKGITVFPGVPFMFSILADSPSIQGMPLPRLRLAFSAGAPLARETFDNFRGKFSVPVRQLYGSTESGSVAINTGSTDGECWSSIGTPMRNVEVRIVGENGEPVSAGESGELVICSQALTHGYANLDEVNQETFRDGCFWSGDVGHKDENGNIYITGRKKLFINAGGNKVDPGQVEEVIARHPAVNEVVVVGLQGQYGQEIIKAAIVRNEGQECTAEQIREWCNGKLADFKVPRVIEFRAEIPRSPLGKILRKYLQEDVA</sequence>
<proteinExistence type="inferred from homology"/>
<dbReference type="GO" id="GO:0031956">
    <property type="term" value="F:medium-chain fatty acid-CoA ligase activity"/>
    <property type="evidence" value="ECO:0007669"/>
    <property type="project" value="TreeGrafter"/>
</dbReference>
<dbReference type="Gene3D" id="3.40.50.12780">
    <property type="entry name" value="N-terminal domain of ligase-like"/>
    <property type="match status" value="1"/>
</dbReference>
<dbReference type="InterPro" id="IPR000873">
    <property type="entry name" value="AMP-dep_synth/lig_dom"/>
</dbReference>
<dbReference type="PANTHER" id="PTHR43201:SF5">
    <property type="entry name" value="MEDIUM-CHAIN ACYL-COA LIGASE ACSF2, MITOCHONDRIAL"/>
    <property type="match status" value="1"/>
</dbReference>
<feature type="domain" description="AMP-binding enzyme C-terminal" evidence="4">
    <location>
        <begin position="402"/>
        <end position="477"/>
    </location>
</feature>
<keyword evidence="2" id="KW-0436">Ligase</keyword>
<evidence type="ECO:0000259" key="4">
    <source>
        <dbReference type="Pfam" id="PF13193"/>
    </source>
</evidence>